<evidence type="ECO:0000313" key="2">
    <source>
        <dbReference type="Proteomes" id="UP000289708"/>
    </source>
</evidence>
<reference evidence="1 2" key="1">
    <citation type="submission" date="2018-12" db="EMBL/GenBank/DDBJ databases">
        <title>bacterium Hansschlegelia zhihuaiae S113.</title>
        <authorList>
            <person name="He J."/>
        </authorList>
    </citation>
    <scope>NUCLEOTIDE SEQUENCE [LARGE SCALE GENOMIC DNA]</scope>
    <source>
        <strain evidence="1 2">S 113</strain>
    </source>
</reference>
<proteinExistence type="predicted"/>
<dbReference type="RefSeq" id="WP_128776381.1">
    <property type="nucleotide sequence ID" value="NZ_RYFI01000003.1"/>
</dbReference>
<gene>
    <name evidence="1" type="ORF">EK403_04960</name>
</gene>
<keyword evidence="2" id="KW-1185">Reference proteome</keyword>
<evidence type="ECO:0000313" key="1">
    <source>
        <dbReference type="EMBL" id="RXF74731.1"/>
    </source>
</evidence>
<organism evidence="1 2">
    <name type="scientific">Hansschlegelia zhihuaiae</name>
    <dbReference type="NCBI Taxonomy" id="405005"/>
    <lineage>
        <taxon>Bacteria</taxon>
        <taxon>Pseudomonadati</taxon>
        <taxon>Pseudomonadota</taxon>
        <taxon>Alphaproteobacteria</taxon>
        <taxon>Hyphomicrobiales</taxon>
        <taxon>Methylopilaceae</taxon>
        <taxon>Hansschlegelia</taxon>
    </lineage>
</organism>
<protein>
    <submittedName>
        <fullName evidence="1">Uncharacterized protein</fullName>
    </submittedName>
</protein>
<dbReference type="Proteomes" id="UP000289708">
    <property type="component" value="Unassembled WGS sequence"/>
</dbReference>
<name>A0A4Q0MLW0_9HYPH</name>
<dbReference type="OrthoDB" id="7361935at2"/>
<comment type="caution">
    <text evidence="1">The sequence shown here is derived from an EMBL/GenBank/DDBJ whole genome shotgun (WGS) entry which is preliminary data.</text>
</comment>
<dbReference type="AlphaFoldDB" id="A0A4Q0MLW0"/>
<dbReference type="EMBL" id="RYFI01000003">
    <property type="protein sequence ID" value="RXF74731.1"/>
    <property type="molecule type" value="Genomic_DNA"/>
</dbReference>
<accession>A0A4Q0MLW0</accession>
<sequence length="138" mass="14453">MAAVTRRLLLGSVGLAVLGGAAYGASRVVCRFVPRNHPDFFSLLELAPDGEASRRVGEALLSQSDMSLDLPRLASSLAGRPFTRAAMGETCPTSRAALVKDQCALDFAEGRIVMVDGWLLSETEAALCAGRLLCGATA</sequence>